<evidence type="ECO:0000313" key="3">
    <source>
        <dbReference type="EMBL" id="QTD48158.1"/>
    </source>
</evidence>
<organism evidence="3 4">
    <name type="scientific">Sulfidibacter corallicola</name>
    <dbReference type="NCBI Taxonomy" id="2818388"/>
    <lineage>
        <taxon>Bacteria</taxon>
        <taxon>Pseudomonadati</taxon>
        <taxon>Acidobacteriota</taxon>
        <taxon>Holophagae</taxon>
        <taxon>Acanthopleuribacterales</taxon>
        <taxon>Acanthopleuribacteraceae</taxon>
        <taxon>Sulfidibacter</taxon>
    </lineage>
</organism>
<evidence type="ECO:0000313" key="4">
    <source>
        <dbReference type="Proteomes" id="UP000663929"/>
    </source>
</evidence>
<keyword evidence="2 3" id="KW-0413">Isomerase</keyword>
<accession>A0A8A4THD4</accession>
<dbReference type="Gene3D" id="3.40.50.1860">
    <property type="match status" value="2"/>
</dbReference>
<keyword evidence="4" id="KW-1185">Reference proteome</keyword>
<dbReference type="GO" id="GO:0047661">
    <property type="term" value="F:amino-acid racemase activity"/>
    <property type="evidence" value="ECO:0007669"/>
    <property type="project" value="InterPro"/>
</dbReference>
<dbReference type="InterPro" id="IPR001920">
    <property type="entry name" value="Asp/Glu_race"/>
</dbReference>
<dbReference type="InterPro" id="IPR015942">
    <property type="entry name" value="Asp/Glu/hydantoin_racemase"/>
</dbReference>
<dbReference type="SUPFAM" id="SSF53681">
    <property type="entry name" value="Aspartate/glutamate racemase"/>
    <property type="match status" value="2"/>
</dbReference>
<dbReference type="AlphaFoldDB" id="A0A8A4THD4"/>
<dbReference type="InterPro" id="IPR018187">
    <property type="entry name" value="Asp/Glu_racemase_AS_1"/>
</dbReference>
<sequence length="260" mass="29424">MEPFSSRFMEGRRIVGILGGMSGESTLTFLRDLYDEARRLAGGTHLCETLMYSVDFYNIETFVHAERWEEAAHYVVDKGRRLEAAGADFLVIVCNTMHKVAPQLEAAVSIPLLHIADPTGEAVAAAGARRIALMGTLNLMRDQEYQDRFRRYYDLDVLLPQHEEQVEIHRILFEELCRGVILPESKAILLTIMDRLVSRGAESIVLGCTELEMLVKAKDYPRVPVFDTMALLARKSAALSVGIDRWDRLTARRPRELTDV</sequence>
<evidence type="ECO:0000256" key="1">
    <source>
        <dbReference type="ARBA" id="ARBA00007847"/>
    </source>
</evidence>
<reference evidence="3" key="1">
    <citation type="submission" date="2021-03" db="EMBL/GenBank/DDBJ databases">
        <title>Acanthopleuribacteraceae sp. M133.</title>
        <authorList>
            <person name="Wang G."/>
        </authorList>
    </citation>
    <scope>NUCLEOTIDE SEQUENCE</scope>
    <source>
        <strain evidence="3">M133</strain>
    </source>
</reference>
<dbReference type="RefSeq" id="WP_237377817.1">
    <property type="nucleotide sequence ID" value="NZ_CP071793.1"/>
</dbReference>
<comment type="similarity">
    <text evidence="1">Belongs to the aspartate/glutamate racemases family.</text>
</comment>
<name>A0A8A4THD4_SULCO</name>
<dbReference type="EMBL" id="CP071793">
    <property type="protein sequence ID" value="QTD48158.1"/>
    <property type="molecule type" value="Genomic_DNA"/>
</dbReference>
<dbReference type="InterPro" id="IPR004380">
    <property type="entry name" value="Asp_race"/>
</dbReference>
<gene>
    <name evidence="3" type="ORF">J3U87_21440</name>
</gene>
<evidence type="ECO:0000256" key="2">
    <source>
        <dbReference type="ARBA" id="ARBA00023235"/>
    </source>
</evidence>
<dbReference type="PANTHER" id="PTHR21198:SF7">
    <property type="entry name" value="ASPARTATE-GLUTAMATE RACEMASE FAMILY"/>
    <property type="match status" value="1"/>
</dbReference>
<dbReference type="Proteomes" id="UP000663929">
    <property type="component" value="Chromosome"/>
</dbReference>
<dbReference type="NCBIfam" id="TIGR00035">
    <property type="entry name" value="asp_race"/>
    <property type="match status" value="1"/>
</dbReference>
<proteinExistence type="inferred from homology"/>
<dbReference type="PROSITE" id="PS00923">
    <property type="entry name" value="ASP_GLU_RACEMASE_1"/>
    <property type="match status" value="1"/>
</dbReference>
<dbReference type="KEGG" id="scor:J3U87_21440"/>
<dbReference type="PANTHER" id="PTHR21198">
    <property type="entry name" value="GLUTAMATE RACEMASE"/>
    <property type="match status" value="1"/>
</dbReference>
<protein>
    <submittedName>
        <fullName evidence="3">Amino acid racemase</fullName>
        <ecNumber evidence="3">5.1.1.-</ecNumber>
    </submittedName>
</protein>
<dbReference type="EC" id="5.1.1.-" evidence="3"/>
<dbReference type="Pfam" id="PF01177">
    <property type="entry name" value="Asp_Glu_race"/>
    <property type="match status" value="1"/>
</dbReference>